<protein>
    <recommendedName>
        <fullName evidence="5">RxLR effector protein</fullName>
    </recommendedName>
</protein>
<dbReference type="EMBL" id="QXFX01000225">
    <property type="protein sequence ID" value="KAE9124847.1"/>
    <property type="molecule type" value="Genomic_DNA"/>
</dbReference>
<feature type="chain" id="PRO_5028514380" description="RxLR effector protein" evidence="5">
    <location>
        <begin position="21"/>
        <end position="151"/>
    </location>
</feature>
<dbReference type="AlphaFoldDB" id="A0A6G0LMP3"/>
<evidence type="ECO:0000256" key="4">
    <source>
        <dbReference type="ARBA" id="ARBA00022729"/>
    </source>
</evidence>
<keyword evidence="3 5" id="KW-0964">Secreted</keyword>
<feature type="signal peptide" evidence="5">
    <location>
        <begin position="1"/>
        <end position="20"/>
    </location>
</feature>
<dbReference type="GO" id="GO:0005576">
    <property type="term" value="C:extracellular region"/>
    <property type="evidence" value="ECO:0007669"/>
    <property type="project" value="UniProtKB-SubCell"/>
</dbReference>
<dbReference type="Pfam" id="PF16810">
    <property type="entry name" value="RXLR"/>
    <property type="match status" value="1"/>
</dbReference>
<comment type="function">
    <text evidence="5">Effector that suppresses plant defense responses during pathogen infection.</text>
</comment>
<dbReference type="Proteomes" id="UP000488956">
    <property type="component" value="Unassembled WGS sequence"/>
</dbReference>
<comment type="similarity">
    <text evidence="2 5">Belongs to the RxLR effector family.</text>
</comment>
<dbReference type="InterPro" id="IPR031825">
    <property type="entry name" value="RXLR"/>
</dbReference>
<evidence type="ECO:0000256" key="3">
    <source>
        <dbReference type="ARBA" id="ARBA00022525"/>
    </source>
</evidence>
<comment type="subcellular location">
    <subcellularLocation>
        <location evidence="1 5">Secreted</location>
    </subcellularLocation>
</comment>
<evidence type="ECO:0000256" key="5">
    <source>
        <dbReference type="RuleBase" id="RU367124"/>
    </source>
</evidence>
<dbReference type="Gene3D" id="1.10.10.2460">
    <property type="match status" value="1"/>
</dbReference>
<evidence type="ECO:0000256" key="1">
    <source>
        <dbReference type="ARBA" id="ARBA00004613"/>
    </source>
</evidence>
<keyword evidence="4 5" id="KW-0732">Signal</keyword>
<accession>A0A6G0LMP3</accession>
<proteinExistence type="inferred from homology"/>
<evidence type="ECO:0000256" key="2">
    <source>
        <dbReference type="ARBA" id="ARBA00010400"/>
    </source>
</evidence>
<sequence>MRACYVLLVAATSLLAASDAAISAASVQSTLSKVVAPDVAQPIQAEQAAASSTLRFLRSHNILDDDEEDVDSLEDVYEERGKPPPFATKRLDKALDDIGKLGKLCKQWDDNGYSLKDVAKNVGVDLNGGMGQKYFNLVSGFQAYKGGWRPQ</sequence>
<comment type="caution">
    <text evidence="6">The sequence shown here is derived from an EMBL/GenBank/DDBJ whole genome shotgun (WGS) entry which is preliminary data.</text>
</comment>
<reference evidence="6 7" key="1">
    <citation type="submission" date="2018-09" db="EMBL/GenBank/DDBJ databases">
        <title>Genomic investigation of the strawberry pathogen Phytophthora fragariae indicates pathogenicity is determined by transcriptional variation in three key races.</title>
        <authorList>
            <person name="Adams T.M."/>
            <person name="Armitage A.D."/>
            <person name="Sobczyk M.K."/>
            <person name="Bates H.J."/>
            <person name="Dunwell J.M."/>
            <person name="Nellist C.F."/>
            <person name="Harrison R.J."/>
        </authorList>
    </citation>
    <scope>NUCLEOTIDE SEQUENCE [LARGE SCALE GENOMIC DNA]</scope>
    <source>
        <strain evidence="6 7">ONT-3</strain>
    </source>
</reference>
<organism evidence="6 7">
    <name type="scientific">Phytophthora fragariae</name>
    <dbReference type="NCBI Taxonomy" id="53985"/>
    <lineage>
        <taxon>Eukaryota</taxon>
        <taxon>Sar</taxon>
        <taxon>Stramenopiles</taxon>
        <taxon>Oomycota</taxon>
        <taxon>Peronosporomycetes</taxon>
        <taxon>Peronosporales</taxon>
        <taxon>Peronosporaceae</taxon>
        <taxon>Phytophthora</taxon>
    </lineage>
</organism>
<gene>
    <name evidence="6" type="ORF">PF010_g5862</name>
</gene>
<evidence type="ECO:0000313" key="7">
    <source>
        <dbReference type="Proteomes" id="UP000488956"/>
    </source>
</evidence>
<evidence type="ECO:0000313" key="6">
    <source>
        <dbReference type="EMBL" id="KAE9124847.1"/>
    </source>
</evidence>
<name>A0A6G0LMP3_9STRA</name>